<dbReference type="EMBL" id="ABEU02000009">
    <property type="protein sequence ID" value="PNR48379.1"/>
    <property type="molecule type" value="Genomic_DNA"/>
</dbReference>
<protein>
    <submittedName>
        <fullName evidence="2 3">Uncharacterized protein</fullName>
    </submittedName>
</protein>
<dbReference type="AlphaFoldDB" id="A0A2K1K3N0"/>
<sequence>MLSRCCFSRTVEGLWLILITPECLLLFCCNMDLLWLWKSDRRVGLQGGYLCSYSSYGMRGKLKTLLSSSL</sequence>
<dbReference type="EnsemblPlants" id="Pp3c9_18160V3.2">
    <property type="protein sequence ID" value="Pp3c9_18160V3.2"/>
    <property type="gene ID" value="Pp3c9_18160"/>
</dbReference>
<name>A0A2K1K3N0_PHYPA</name>
<keyword evidence="1" id="KW-1133">Transmembrane helix</keyword>
<reference evidence="2 4" key="1">
    <citation type="journal article" date="2008" name="Science">
        <title>The Physcomitrella genome reveals evolutionary insights into the conquest of land by plants.</title>
        <authorList>
            <person name="Rensing S."/>
            <person name="Lang D."/>
            <person name="Zimmer A."/>
            <person name="Terry A."/>
            <person name="Salamov A."/>
            <person name="Shapiro H."/>
            <person name="Nishiyama T."/>
            <person name="Perroud P.-F."/>
            <person name="Lindquist E."/>
            <person name="Kamisugi Y."/>
            <person name="Tanahashi T."/>
            <person name="Sakakibara K."/>
            <person name="Fujita T."/>
            <person name="Oishi K."/>
            <person name="Shin-I T."/>
            <person name="Kuroki Y."/>
            <person name="Toyoda A."/>
            <person name="Suzuki Y."/>
            <person name="Hashimoto A."/>
            <person name="Yamaguchi K."/>
            <person name="Sugano A."/>
            <person name="Kohara Y."/>
            <person name="Fujiyama A."/>
            <person name="Anterola A."/>
            <person name="Aoki S."/>
            <person name="Ashton N."/>
            <person name="Barbazuk W.B."/>
            <person name="Barker E."/>
            <person name="Bennetzen J."/>
            <person name="Bezanilla M."/>
            <person name="Blankenship R."/>
            <person name="Cho S.H."/>
            <person name="Dutcher S."/>
            <person name="Estelle M."/>
            <person name="Fawcett J.A."/>
            <person name="Gundlach H."/>
            <person name="Hanada K."/>
            <person name="Heyl A."/>
            <person name="Hicks K.A."/>
            <person name="Hugh J."/>
            <person name="Lohr M."/>
            <person name="Mayer K."/>
            <person name="Melkozernov A."/>
            <person name="Murata T."/>
            <person name="Nelson D."/>
            <person name="Pils B."/>
            <person name="Prigge M."/>
            <person name="Reiss B."/>
            <person name="Renner T."/>
            <person name="Rombauts S."/>
            <person name="Rushton P."/>
            <person name="Sanderfoot A."/>
            <person name="Schween G."/>
            <person name="Shiu S.-H."/>
            <person name="Stueber K."/>
            <person name="Theodoulou F.L."/>
            <person name="Tu H."/>
            <person name="Van de Peer Y."/>
            <person name="Verrier P.J."/>
            <person name="Waters E."/>
            <person name="Wood A."/>
            <person name="Yang L."/>
            <person name="Cove D."/>
            <person name="Cuming A."/>
            <person name="Hasebe M."/>
            <person name="Lucas S."/>
            <person name="Mishler D.B."/>
            <person name="Reski R."/>
            <person name="Grigoriev I."/>
            <person name="Quatrano R.S."/>
            <person name="Boore J.L."/>
        </authorList>
    </citation>
    <scope>NUCLEOTIDE SEQUENCE [LARGE SCALE GENOMIC DNA]</scope>
    <source>
        <strain evidence="3 4">cv. Gransden 2004</strain>
    </source>
</reference>
<keyword evidence="4" id="KW-1185">Reference proteome</keyword>
<dbReference type="EnsemblPlants" id="Pp3c9_18160V3.1">
    <property type="protein sequence ID" value="Pp3c9_18160V3.1"/>
    <property type="gene ID" value="Pp3c9_18160"/>
</dbReference>
<reference evidence="3" key="3">
    <citation type="submission" date="2020-12" db="UniProtKB">
        <authorList>
            <consortium name="EnsemblPlants"/>
        </authorList>
    </citation>
    <scope>IDENTIFICATION</scope>
</reference>
<feature type="transmembrane region" description="Helical" evidence="1">
    <location>
        <begin position="14"/>
        <end position="37"/>
    </location>
</feature>
<gene>
    <name evidence="2" type="ORF">PHYPA_012855</name>
</gene>
<evidence type="ECO:0000313" key="2">
    <source>
        <dbReference type="EMBL" id="PNR48379.1"/>
    </source>
</evidence>
<organism evidence="2">
    <name type="scientific">Physcomitrium patens</name>
    <name type="common">Spreading-leaved earth moss</name>
    <name type="synonym">Physcomitrella patens</name>
    <dbReference type="NCBI Taxonomy" id="3218"/>
    <lineage>
        <taxon>Eukaryota</taxon>
        <taxon>Viridiplantae</taxon>
        <taxon>Streptophyta</taxon>
        <taxon>Embryophyta</taxon>
        <taxon>Bryophyta</taxon>
        <taxon>Bryophytina</taxon>
        <taxon>Bryopsida</taxon>
        <taxon>Funariidae</taxon>
        <taxon>Funariales</taxon>
        <taxon>Funariaceae</taxon>
        <taxon>Physcomitrium</taxon>
    </lineage>
</organism>
<reference evidence="2 4" key="2">
    <citation type="journal article" date="2018" name="Plant J.">
        <title>The Physcomitrella patens chromosome-scale assembly reveals moss genome structure and evolution.</title>
        <authorList>
            <person name="Lang D."/>
            <person name="Ullrich K.K."/>
            <person name="Murat F."/>
            <person name="Fuchs J."/>
            <person name="Jenkins J."/>
            <person name="Haas F.B."/>
            <person name="Piednoel M."/>
            <person name="Gundlach H."/>
            <person name="Van Bel M."/>
            <person name="Meyberg R."/>
            <person name="Vives C."/>
            <person name="Morata J."/>
            <person name="Symeonidi A."/>
            <person name="Hiss M."/>
            <person name="Muchero W."/>
            <person name="Kamisugi Y."/>
            <person name="Saleh O."/>
            <person name="Blanc G."/>
            <person name="Decker E.L."/>
            <person name="van Gessel N."/>
            <person name="Grimwood J."/>
            <person name="Hayes R.D."/>
            <person name="Graham S.W."/>
            <person name="Gunter L.E."/>
            <person name="McDaniel S.F."/>
            <person name="Hoernstein S.N.W."/>
            <person name="Larsson A."/>
            <person name="Li F.W."/>
            <person name="Perroud P.F."/>
            <person name="Phillips J."/>
            <person name="Ranjan P."/>
            <person name="Rokshar D.S."/>
            <person name="Rothfels C.J."/>
            <person name="Schneider L."/>
            <person name="Shu S."/>
            <person name="Stevenson D.W."/>
            <person name="Thummler F."/>
            <person name="Tillich M."/>
            <person name="Villarreal Aguilar J.C."/>
            <person name="Widiez T."/>
            <person name="Wong G.K."/>
            <person name="Wymore A."/>
            <person name="Zhang Y."/>
            <person name="Zimmer A.D."/>
            <person name="Quatrano R.S."/>
            <person name="Mayer K.F.X."/>
            <person name="Goodstein D."/>
            <person name="Casacuberta J.M."/>
            <person name="Vandepoele K."/>
            <person name="Reski R."/>
            <person name="Cuming A.C."/>
            <person name="Tuskan G.A."/>
            <person name="Maumus F."/>
            <person name="Salse J."/>
            <person name="Schmutz J."/>
            <person name="Rensing S.A."/>
        </authorList>
    </citation>
    <scope>NUCLEOTIDE SEQUENCE [LARGE SCALE GENOMIC DNA]</scope>
    <source>
        <strain evidence="3 4">cv. Gransden 2004</strain>
    </source>
</reference>
<dbReference type="Proteomes" id="UP000006727">
    <property type="component" value="Chromosome 9"/>
</dbReference>
<accession>A0A2K1K3N0</accession>
<dbReference type="InParanoid" id="A0A2K1K3N0"/>
<evidence type="ECO:0000256" key="1">
    <source>
        <dbReference type="SAM" id="Phobius"/>
    </source>
</evidence>
<dbReference type="Gramene" id="Pp3c9_18160V3.1">
    <property type="protein sequence ID" value="Pp3c9_18160V3.1"/>
    <property type="gene ID" value="Pp3c9_18160"/>
</dbReference>
<evidence type="ECO:0000313" key="4">
    <source>
        <dbReference type="Proteomes" id="UP000006727"/>
    </source>
</evidence>
<keyword evidence="1" id="KW-0472">Membrane</keyword>
<proteinExistence type="predicted"/>
<evidence type="ECO:0000313" key="3">
    <source>
        <dbReference type="EnsemblPlants" id="Pp3c9_18160V3.1"/>
    </source>
</evidence>
<keyword evidence="1" id="KW-0812">Transmembrane</keyword>
<dbReference type="Gramene" id="Pp3c9_18160V3.2">
    <property type="protein sequence ID" value="Pp3c9_18160V3.2"/>
    <property type="gene ID" value="Pp3c9_18160"/>
</dbReference>